<feature type="site" description="Catalytically relevant" evidence="6">
    <location>
        <position position="53"/>
    </location>
</feature>
<organism evidence="10">
    <name type="scientific">Thermodesulfatator atlanticus</name>
    <dbReference type="NCBI Taxonomy" id="501497"/>
    <lineage>
        <taxon>Bacteria</taxon>
        <taxon>Pseudomonadati</taxon>
        <taxon>Thermodesulfobacteriota</taxon>
        <taxon>Thermodesulfobacteria</taxon>
        <taxon>Thermodesulfobacteriales</taxon>
        <taxon>Thermodesulfatatoraceae</taxon>
        <taxon>Thermodesulfatator</taxon>
    </lineage>
</organism>
<dbReference type="PANTHER" id="PTHR42745:SF1">
    <property type="entry name" value="ARABINOSE 5-PHOSPHATE ISOMERASE KDSD"/>
    <property type="match status" value="1"/>
</dbReference>
<gene>
    <name evidence="10" type="ORF">ENJ96_07005</name>
</gene>
<dbReference type="PIRSF" id="PIRSF004692">
    <property type="entry name" value="KdsD_KpsF"/>
    <property type="match status" value="1"/>
</dbReference>
<comment type="caution">
    <text evidence="10">The sequence shown here is derived from an EMBL/GenBank/DDBJ whole genome shotgun (WGS) entry which is preliminary data.</text>
</comment>
<dbReference type="CDD" id="cd04604">
    <property type="entry name" value="CBS_pair_SIS_assoc"/>
    <property type="match status" value="1"/>
</dbReference>
<evidence type="ECO:0000313" key="10">
    <source>
        <dbReference type="EMBL" id="HHI97585.1"/>
    </source>
</evidence>
<dbReference type="InterPro" id="IPR035474">
    <property type="entry name" value="SIS_Kpsf"/>
</dbReference>
<dbReference type="Gene3D" id="3.10.580.10">
    <property type="entry name" value="CBS-domain"/>
    <property type="match status" value="1"/>
</dbReference>
<accession>A0A7V5P0H1</accession>
<dbReference type="InterPro" id="IPR050986">
    <property type="entry name" value="GutQ/KpsF_isomerases"/>
</dbReference>
<evidence type="ECO:0000256" key="5">
    <source>
        <dbReference type="PIRSR" id="PIRSR004692-2"/>
    </source>
</evidence>
<comment type="similarity">
    <text evidence="1 4">Belongs to the SIS family. GutQ/KpsF subfamily.</text>
</comment>
<feature type="site" description="Catalytically relevant" evidence="6">
    <location>
        <position position="146"/>
    </location>
</feature>
<evidence type="ECO:0000256" key="7">
    <source>
        <dbReference type="PROSITE-ProRule" id="PRU00703"/>
    </source>
</evidence>
<dbReference type="PROSITE" id="PS51371">
    <property type="entry name" value="CBS"/>
    <property type="match status" value="2"/>
</dbReference>
<dbReference type="CDD" id="cd05014">
    <property type="entry name" value="SIS_Kpsf"/>
    <property type="match status" value="1"/>
</dbReference>
<dbReference type="PROSITE" id="PS51464">
    <property type="entry name" value="SIS"/>
    <property type="match status" value="1"/>
</dbReference>
<dbReference type="InterPro" id="IPR046348">
    <property type="entry name" value="SIS_dom_sf"/>
</dbReference>
<dbReference type="GO" id="GO:0019146">
    <property type="term" value="F:arabinose-5-phosphate isomerase activity"/>
    <property type="evidence" value="ECO:0007669"/>
    <property type="project" value="UniProtKB-ARBA"/>
</dbReference>
<evidence type="ECO:0000256" key="3">
    <source>
        <dbReference type="ARBA" id="ARBA00023122"/>
    </source>
</evidence>
<dbReference type="Pfam" id="PF01380">
    <property type="entry name" value="SIS"/>
    <property type="match status" value="1"/>
</dbReference>
<dbReference type="Gene3D" id="3.40.50.10490">
    <property type="entry name" value="Glucose-6-phosphate isomerase like protein, domain 1"/>
    <property type="match status" value="1"/>
</dbReference>
<dbReference type="GO" id="GO:0046872">
    <property type="term" value="F:metal ion binding"/>
    <property type="evidence" value="ECO:0007669"/>
    <property type="project" value="UniProtKB-KW"/>
</dbReference>
<evidence type="ECO:0000256" key="1">
    <source>
        <dbReference type="ARBA" id="ARBA00008165"/>
    </source>
</evidence>
<keyword evidence="2" id="KW-0677">Repeat</keyword>
<dbReference type="InterPro" id="IPR004800">
    <property type="entry name" value="KdsD/KpsF-type"/>
</dbReference>
<sequence>MDRQAIIATGKEVLAVEIEGLKAVAAKLGEEFVQAVDLILKARGRVVVTGIGKSGLIGRKIVATLASTGTPSFFLHPAEAMHGDLGMVVPEDVLLAISNSGETEEVNKLLPFLKGRGVKIIAFTGNLQSTLARQADVVVDVGVPREACPLGVAPTASTTATLAMGDALAMVLAKLRNLRLEDFRQNHPGGSLGERLKVQVAQIMLTGEALPLVKQGARMAEVLLEINRKRLGCALVLDEKEDLCGIVTDGDLRRALLKYGDFRTLPVEKVMTRDPKTISPGALAAEALYVMERNLITVLPVVTEKKVVGIIHLHDVLGKGQFKFTGV</sequence>
<dbReference type="InterPro" id="IPR046342">
    <property type="entry name" value="CBS_dom_sf"/>
</dbReference>
<dbReference type="InterPro" id="IPR001347">
    <property type="entry name" value="SIS_dom"/>
</dbReference>
<keyword evidence="5" id="KW-0479">Metal-binding</keyword>
<dbReference type="InterPro" id="IPR000644">
    <property type="entry name" value="CBS_dom"/>
</dbReference>
<dbReference type="AlphaFoldDB" id="A0A7V5P0H1"/>
<dbReference type="GO" id="GO:0005975">
    <property type="term" value="P:carbohydrate metabolic process"/>
    <property type="evidence" value="ECO:0007669"/>
    <property type="project" value="InterPro"/>
</dbReference>
<feature type="site" description="Catalytically relevant" evidence="6">
    <location>
        <position position="187"/>
    </location>
</feature>
<feature type="domain" description="CBS" evidence="8">
    <location>
        <begin position="204"/>
        <end position="265"/>
    </location>
</feature>
<feature type="binding site" evidence="5">
    <location>
        <position position="76"/>
    </location>
    <ligand>
        <name>Zn(2+)</name>
        <dbReference type="ChEBI" id="CHEBI:29105"/>
    </ligand>
</feature>
<dbReference type="SMART" id="SM00116">
    <property type="entry name" value="CBS"/>
    <property type="match status" value="2"/>
</dbReference>
<protein>
    <submittedName>
        <fullName evidence="10">KpsF/GutQ family sugar-phosphate isomerase</fullName>
    </submittedName>
</protein>
<dbReference type="EMBL" id="DROK01000203">
    <property type="protein sequence ID" value="HHI97585.1"/>
    <property type="molecule type" value="Genomic_DNA"/>
</dbReference>
<evidence type="ECO:0000256" key="4">
    <source>
        <dbReference type="PIRNR" id="PIRNR004692"/>
    </source>
</evidence>
<keyword evidence="3 7" id="KW-0129">CBS domain</keyword>
<dbReference type="Proteomes" id="UP000886101">
    <property type="component" value="Unassembled WGS sequence"/>
</dbReference>
<keyword evidence="5" id="KW-0862">Zinc</keyword>
<name>A0A7V5P0H1_9BACT</name>
<dbReference type="GO" id="GO:0097367">
    <property type="term" value="F:carbohydrate derivative binding"/>
    <property type="evidence" value="ECO:0007669"/>
    <property type="project" value="InterPro"/>
</dbReference>
<feature type="site" description="Catalytically relevant" evidence="6">
    <location>
        <position position="105"/>
    </location>
</feature>
<evidence type="ECO:0000256" key="6">
    <source>
        <dbReference type="PIRSR" id="PIRSR004692-3"/>
    </source>
</evidence>
<feature type="domain" description="SIS" evidence="9">
    <location>
        <begin position="35"/>
        <end position="178"/>
    </location>
</feature>
<reference evidence="10" key="1">
    <citation type="journal article" date="2020" name="mSystems">
        <title>Genome- and Community-Level Interaction Insights into Carbon Utilization and Element Cycling Functions of Hydrothermarchaeota in Hydrothermal Sediment.</title>
        <authorList>
            <person name="Zhou Z."/>
            <person name="Liu Y."/>
            <person name="Xu W."/>
            <person name="Pan J."/>
            <person name="Luo Z.H."/>
            <person name="Li M."/>
        </authorList>
    </citation>
    <scope>NUCLEOTIDE SEQUENCE [LARGE SCALE GENOMIC DNA]</scope>
    <source>
        <strain evidence="10">HyVt-533</strain>
    </source>
</reference>
<dbReference type="PANTHER" id="PTHR42745">
    <property type="match status" value="1"/>
</dbReference>
<keyword evidence="10" id="KW-0413">Isomerase</keyword>
<dbReference type="FunFam" id="3.40.50.10490:FF:000011">
    <property type="entry name" value="Arabinose 5-phosphate isomerase"/>
    <property type="match status" value="1"/>
</dbReference>
<evidence type="ECO:0000259" key="8">
    <source>
        <dbReference type="PROSITE" id="PS51371"/>
    </source>
</evidence>
<dbReference type="NCBIfam" id="TIGR00393">
    <property type="entry name" value="kpsF"/>
    <property type="match status" value="1"/>
</dbReference>
<evidence type="ECO:0000259" key="9">
    <source>
        <dbReference type="PROSITE" id="PS51464"/>
    </source>
</evidence>
<feature type="domain" description="CBS" evidence="8">
    <location>
        <begin position="271"/>
        <end position="327"/>
    </location>
</feature>
<dbReference type="SUPFAM" id="SSF53697">
    <property type="entry name" value="SIS domain"/>
    <property type="match status" value="1"/>
</dbReference>
<proteinExistence type="inferred from homology"/>
<evidence type="ECO:0000256" key="2">
    <source>
        <dbReference type="ARBA" id="ARBA00022737"/>
    </source>
</evidence>
<dbReference type="Pfam" id="PF00571">
    <property type="entry name" value="CBS"/>
    <property type="match status" value="2"/>
</dbReference>
<dbReference type="GO" id="GO:1901135">
    <property type="term" value="P:carbohydrate derivative metabolic process"/>
    <property type="evidence" value="ECO:0007669"/>
    <property type="project" value="InterPro"/>
</dbReference>